<proteinExistence type="predicted"/>
<gene>
    <name evidence="1" type="ORF">ATNIH1004_008696</name>
</gene>
<dbReference type="GeneID" id="54331398"/>
<dbReference type="Proteomes" id="UP000324241">
    <property type="component" value="Unassembled WGS sequence"/>
</dbReference>
<evidence type="ECO:0000313" key="1">
    <source>
        <dbReference type="EMBL" id="KAA8644492.1"/>
    </source>
</evidence>
<dbReference type="RefSeq" id="XP_033423853.1">
    <property type="nucleotide sequence ID" value="XM_033573301.1"/>
</dbReference>
<dbReference type="AlphaFoldDB" id="A0A5M9MBS3"/>
<protein>
    <submittedName>
        <fullName evidence="1">Uncharacterized protein</fullName>
    </submittedName>
</protein>
<dbReference type="EMBL" id="QUQM01000006">
    <property type="protein sequence ID" value="KAA8644492.1"/>
    <property type="molecule type" value="Genomic_DNA"/>
</dbReference>
<accession>A0A5M9MBS3</accession>
<name>A0A5M9MBS3_9EURO</name>
<reference evidence="1 2" key="1">
    <citation type="submission" date="2019-08" db="EMBL/GenBank/DDBJ databases">
        <title>The genome sequence of a newly discovered highly antifungal drug resistant Aspergillus species, Aspergillus tanneri NIH 1004.</title>
        <authorList>
            <person name="Mounaud S."/>
            <person name="Singh I."/>
            <person name="Joardar V."/>
            <person name="Pakala S."/>
            <person name="Pakala S."/>
            <person name="Venepally P."/>
            <person name="Chung J.K."/>
            <person name="Losada L."/>
            <person name="Nierman W.C."/>
        </authorList>
    </citation>
    <scope>NUCLEOTIDE SEQUENCE [LARGE SCALE GENOMIC DNA]</scope>
    <source>
        <strain evidence="1 2">NIH1004</strain>
    </source>
</reference>
<comment type="caution">
    <text evidence="1">The sequence shown here is derived from an EMBL/GenBank/DDBJ whole genome shotgun (WGS) entry which is preliminary data.</text>
</comment>
<sequence>MCSDTIDEKWDRALSILSRYMWFSTIGRELVSDLTELLWGGYRYVTIQYPELDGASTTNIKEQHAQCIKRYDVRGTDYGVFRVSLRIPKNLPMPMDPLGMPVSVDRRIFIYFQLELIAEHASFELEREP</sequence>
<evidence type="ECO:0000313" key="2">
    <source>
        <dbReference type="Proteomes" id="UP000324241"/>
    </source>
</evidence>
<organism evidence="1 2">
    <name type="scientific">Aspergillus tanneri</name>
    <dbReference type="NCBI Taxonomy" id="1220188"/>
    <lineage>
        <taxon>Eukaryota</taxon>
        <taxon>Fungi</taxon>
        <taxon>Dikarya</taxon>
        <taxon>Ascomycota</taxon>
        <taxon>Pezizomycotina</taxon>
        <taxon>Eurotiomycetes</taxon>
        <taxon>Eurotiomycetidae</taxon>
        <taxon>Eurotiales</taxon>
        <taxon>Aspergillaceae</taxon>
        <taxon>Aspergillus</taxon>
        <taxon>Aspergillus subgen. Circumdati</taxon>
    </lineage>
</organism>